<gene>
    <name evidence="2" type="ORF">C5Y83_01020</name>
</gene>
<evidence type="ECO:0000259" key="1">
    <source>
        <dbReference type="Pfam" id="PF01370"/>
    </source>
</evidence>
<dbReference type="Gene3D" id="3.40.50.720">
    <property type="entry name" value="NAD(P)-binding Rossmann-like Domain"/>
    <property type="match status" value="1"/>
</dbReference>
<dbReference type="Proteomes" id="UP000238322">
    <property type="component" value="Unassembled WGS sequence"/>
</dbReference>
<sequence>MNTSPSQDINSRSSTDRPVVLVTGSGGLIGSRTIPKLREEFTVVGMDLHPPGPQDTQTDHWIQVDLTDEQSVVDAVAELRQEFGDHLASVLHLAAYYDFSGEQSPLYEELTVQGTRRLIEHLQPLQVDQFIFSSSLLVMESIEVGKRLTSKSPTNAEWAYPQSKLETETLLREMHDDIPVLILRIAGVYDEQCHSLPVSHQIQRIYEKQLESYFFPGNEECGQSFVHLEDLADCILAAIHRRRELPSFETLLIGEEDVLSYEQLQDEIGQNLHGRDWPTIRIPACVAKAGAWAKDKMASSEEDRPFIKPWMVDLADQNYPVDLSEARAALGWSPKHTLRQTLRTILDNLKNNPQHFYETNKLGALEEDKSGASS</sequence>
<dbReference type="InterPro" id="IPR050177">
    <property type="entry name" value="Lipid_A_modif_metabolic_enz"/>
</dbReference>
<evidence type="ECO:0000313" key="2">
    <source>
        <dbReference type="EMBL" id="PQO40541.1"/>
    </source>
</evidence>
<dbReference type="Pfam" id="PF01370">
    <property type="entry name" value="Epimerase"/>
    <property type="match status" value="1"/>
</dbReference>
<protein>
    <submittedName>
        <fullName evidence="2">NAD(P)-dependent oxidoreductase</fullName>
    </submittedName>
</protein>
<dbReference type="SUPFAM" id="SSF51735">
    <property type="entry name" value="NAD(P)-binding Rossmann-fold domains"/>
    <property type="match status" value="1"/>
</dbReference>
<dbReference type="RefSeq" id="WP_105327777.1">
    <property type="nucleotide sequence ID" value="NZ_PUHY01000001.1"/>
</dbReference>
<reference evidence="2 3" key="1">
    <citation type="submission" date="2018-02" db="EMBL/GenBank/DDBJ databases">
        <title>Comparative genomes isolates from brazilian mangrove.</title>
        <authorList>
            <person name="Araujo J.E."/>
            <person name="Taketani R.G."/>
            <person name="Silva M.C.P."/>
            <person name="Loureco M.V."/>
            <person name="Andreote F.D."/>
        </authorList>
    </citation>
    <scope>NUCLEOTIDE SEQUENCE [LARGE SCALE GENOMIC DNA]</scope>
    <source>
        <strain evidence="2 3">Hex-1 MGV</strain>
    </source>
</reference>
<accession>A0A2S8G8D9</accession>
<dbReference type="AlphaFoldDB" id="A0A2S8G8D9"/>
<organism evidence="2 3">
    <name type="scientific">Blastopirellula marina</name>
    <dbReference type="NCBI Taxonomy" id="124"/>
    <lineage>
        <taxon>Bacteria</taxon>
        <taxon>Pseudomonadati</taxon>
        <taxon>Planctomycetota</taxon>
        <taxon>Planctomycetia</taxon>
        <taxon>Pirellulales</taxon>
        <taxon>Pirellulaceae</taxon>
        <taxon>Blastopirellula</taxon>
    </lineage>
</organism>
<dbReference type="OrthoDB" id="9814124at2"/>
<comment type="caution">
    <text evidence="2">The sequence shown here is derived from an EMBL/GenBank/DDBJ whole genome shotgun (WGS) entry which is preliminary data.</text>
</comment>
<dbReference type="EMBL" id="PUHY01000001">
    <property type="protein sequence ID" value="PQO40541.1"/>
    <property type="molecule type" value="Genomic_DNA"/>
</dbReference>
<evidence type="ECO:0000313" key="3">
    <source>
        <dbReference type="Proteomes" id="UP000238322"/>
    </source>
</evidence>
<dbReference type="InterPro" id="IPR036291">
    <property type="entry name" value="NAD(P)-bd_dom_sf"/>
</dbReference>
<dbReference type="PANTHER" id="PTHR43245">
    <property type="entry name" value="BIFUNCTIONAL POLYMYXIN RESISTANCE PROTEIN ARNA"/>
    <property type="match status" value="1"/>
</dbReference>
<name>A0A2S8G8D9_9BACT</name>
<feature type="domain" description="NAD-dependent epimerase/dehydratase" evidence="1">
    <location>
        <begin position="20"/>
        <end position="254"/>
    </location>
</feature>
<dbReference type="InterPro" id="IPR001509">
    <property type="entry name" value="Epimerase_deHydtase"/>
</dbReference>
<proteinExistence type="predicted"/>